<dbReference type="EMBL" id="FMTL01000002">
    <property type="protein sequence ID" value="SCW70235.1"/>
    <property type="molecule type" value="Genomic_DNA"/>
</dbReference>
<accession>A0AB37Z9W3</accession>
<evidence type="ECO:0000313" key="2">
    <source>
        <dbReference type="Proteomes" id="UP000242418"/>
    </source>
</evidence>
<reference evidence="1 2" key="1">
    <citation type="submission" date="2016-10" db="EMBL/GenBank/DDBJ databases">
        <authorList>
            <person name="Varghese N."/>
            <person name="Submissions S."/>
        </authorList>
    </citation>
    <scope>NUCLEOTIDE SEQUENCE [LARGE SCALE GENOMIC DNA]</scope>
    <source>
        <strain evidence="1 2">DSM 17833</strain>
    </source>
</reference>
<organism evidence="1 2">
    <name type="scientific">Pseudomonas peli</name>
    <dbReference type="NCBI Taxonomy" id="592361"/>
    <lineage>
        <taxon>Bacteria</taxon>
        <taxon>Pseudomonadati</taxon>
        <taxon>Pseudomonadota</taxon>
        <taxon>Gammaproteobacteria</taxon>
        <taxon>Pseudomonadales</taxon>
        <taxon>Pseudomonadaceae</taxon>
        <taxon>Pseudomonas</taxon>
    </lineage>
</organism>
<proteinExistence type="predicted"/>
<comment type="caution">
    <text evidence="1">The sequence shown here is derived from an EMBL/GenBank/DDBJ whole genome shotgun (WGS) entry which is preliminary data.</text>
</comment>
<name>A0AB37Z9W3_9PSED</name>
<evidence type="ECO:0000313" key="1">
    <source>
        <dbReference type="EMBL" id="SCW70235.1"/>
    </source>
</evidence>
<dbReference type="AlphaFoldDB" id="A0AB37Z9W3"/>
<protein>
    <submittedName>
        <fullName evidence="1">Uncharacterized protein</fullName>
    </submittedName>
</protein>
<keyword evidence="2" id="KW-1185">Reference proteome</keyword>
<dbReference type="Proteomes" id="UP000242418">
    <property type="component" value="Unassembled WGS sequence"/>
</dbReference>
<gene>
    <name evidence="1" type="ORF">SAMN05216370_2946</name>
</gene>
<dbReference type="RefSeq" id="WP_126474947.1">
    <property type="nucleotide sequence ID" value="NZ_FMTL01000002.1"/>
</dbReference>
<sequence>MKRSQTFDEYRRKHEAERLKLITDAIKILSNAKFSNVTSFAKDVAKLVTEFESNRKTSSQDGVVVVPQKPMSHVTLLRNKTYRDLLERFLKIKQENPDTTNLSISDSEALNFEIASLRKKNQWLEQKILAIDSGVSFEGSGGSEALQATIERLQSDLALVISIYEGMCGQIPGAFKLVPEGKTTQNFATPGFHGPRGLIAPMEDMHELDRIFEDVAKWRKRAKRLPDQ</sequence>